<protein>
    <submittedName>
        <fullName evidence="1">Uncharacterized protein</fullName>
    </submittedName>
</protein>
<evidence type="ECO:0000313" key="2">
    <source>
        <dbReference type="Proteomes" id="UP000237990"/>
    </source>
</evidence>
<accession>A0AAD0MND6</accession>
<gene>
    <name evidence="1" type="ORF">MflW12_5730</name>
</gene>
<proteinExistence type="predicted"/>
<reference evidence="1 2" key="1">
    <citation type="submission" date="2017-07" db="EMBL/GenBank/DDBJ databases">
        <title>Comparative genomic analysis of Mesoplasma florum.</title>
        <authorList>
            <person name="Baby V."/>
            <person name="Lachance J.-C."/>
            <person name="Gagnon J."/>
            <person name="Lucier J.-F."/>
            <person name="Matteau D."/>
            <person name="Knight T.F."/>
            <person name="Rodrigue S."/>
        </authorList>
    </citation>
    <scope>NUCLEOTIDE SEQUENCE [LARGE SCALE GENOMIC DNA]</scope>
    <source>
        <strain evidence="1 2">W12</strain>
    </source>
</reference>
<dbReference type="EMBL" id="CP022432">
    <property type="protein sequence ID" value="AVN65978.1"/>
    <property type="molecule type" value="Genomic_DNA"/>
</dbReference>
<sequence length="37" mass="4270">MSAGFWQETKELDTLAVKVTAPSNDNIFFITLYYQIN</sequence>
<name>A0AAD0MND6_MESFO</name>
<dbReference type="Proteomes" id="UP000237990">
    <property type="component" value="Chromosome"/>
</dbReference>
<organism evidence="1 2">
    <name type="scientific">Mesoplasma florum</name>
    <name type="common">Acholeplasma florum</name>
    <dbReference type="NCBI Taxonomy" id="2151"/>
    <lineage>
        <taxon>Bacteria</taxon>
        <taxon>Bacillati</taxon>
        <taxon>Mycoplasmatota</taxon>
        <taxon>Mollicutes</taxon>
        <taxon>Entomoplasmatales</taxon>
        <taxon>Entomoplasmataceae</taxon>
        <taxon>Mesoplasma</taxon>
    </lineage>
</organism>
<evidence type="ECO:0000313" key="1">
    <source>
        <dbReference type="EMBL" id="AVN65978.1"/>
    </source>
</evidence>
<dbReference type="AlphaFoldDB" id="A0AAD0MND6"/>